<feature type="transmembrane region" description="Helical" evidence="2">
    <location>
        <begin position="16"/>
        <end position="37"/>
    </location>
</feature>
<dbReference type="EMBL" id="JACVFC010000002">
    <property type="protein sequence ID" value="MBC9932057.1"/>
    <property type="molecule type" value="Genomic_DNA"/>
</dbReference>
<evidence type="ECO:0000313" key="4">
    <source>
        <dbReference type="Proteomes" id="UP000659124"/>
    </source>
</evidence>
<evidence type="ECO:0000256" key="2">
    <source>
        <dbReference type="SAM" id="Phobius"/>
    </source>
</evidence>
<gene>
    <name evidence="3" type="ORF">ICL07_16855</name>
</gene>
<comment type="caution">
    <text evidence="3">The sequence shown here is derived from an EMBL/GenBank/DDBJ whole genome shotgun (WGS) entry which is preliminary data.</text>
</comment>
<dbReference type="Proteomes" id="UP000659124">
    <property type="component" value="Unassembled WGS sequence"/>
</dbReference>
<keyword evidence="2" id="KW-0472">Membrane</keyword>
<feature type="transmembrane region" description="Helical" evidence="2">
    <location>
        <begin position="118"/>
        <end position="140"/>
    </location>
</feature>
<feature type="transmembrane region" description="Helical" evidence="2">
    <location>
        <begin position="49"/>
        <end position="69"/>
    </location>
</feature>
<evidence type="ECO:0000313" key="3">
    <source>
        <dbReference type="EMBL" id="MBC9932057.1"/>
    </source>
</evidence>
<accession>A0ABR7TNK5</accession>
<dbReference type="RefSeq" id="WP_188089194.1">
    <property type="nucleotide sequence ID" value="NZ_JACVFC010000002.1"/>
</dbReference>
<evidence type="ECO:0000256" key="1">
    <source>
        <dbReference type="SAM" id="Coils"/>
    </source>
</evidence>
<reference evidence="3 4" key="1">
    <citation type="submission" date="2020-09" db="EMBL/GenBank/DDBJ databases">
        <title>Genome sequences of type strains of Chitinophaga qingshengii and Chitinophaga varians.</title>
        <authorList>
            <person name="Kittiwongwattana C."/>
        </authorList>
    </citation>
    <scope>NUCLEOTIDE SEQUENCE [LARGE SCALE GENOMIC DNA]</scope>
    <source>
        <strain evidence="3 4">JCM 30026</strain>
    </source>
</reference>
<name>A0ABR7TNK5_9BACT</name>
<keyword evidence="4" id="KW-1185">Reference proteome</keyword>
<feature type="coiled-coil region" evidence="1">
    <location>
        <begin position="171"/>
        <end position="198"/>
    </location>
</feature>
<organism evidence="3 4">
    <name type="scientific">Chitinophaga qingshengii</name>
    <dbReference type="NCBI Taxonomy" id="1569794"/>
    <lineage>
        <taxon>Bacteria</taxon>
        <taxon>Pseudomonadati</taxon>
        <taxon>Bacteroidota</taxon>
        <taxon>Chitinophagia</taxon>
        <taxon>Chitinophagales</taxon>
        <taxon>Chitinophagaceae</taxon>
        <taxon>Chitinophaga</taxon>
    </lineage>
</organism>
<keyword evidence="2" id="KW-1133">Transmembrane helix</keyword>
<keyword evidence="1" id="KW-0175">Coiled coil</keyword>
<evidence type="ECO:0008006" key="5">
    <source>
        <dbReference type="Google" id="ProtNLM"/>
    </source>
</evidence>
<keyword evidence="2" id="KW-0812">Transmembrane</keyword>
<feature type="transmembrane region" description="Helical" evidence="2">
    <location>
        <begin position="81"/>
        <end position="98"/>
    </location>
</feature>
<sequence>MQQSYEYETLTRKTDWFVVPGLFITLLLANAVLGIRLREGQWDNPFNLVGSQLVIQGWCFLVWLIAAYAAQTDYIPRWLKLFGTLCLSVLTSIAFYYLSPFEDFPLDVIRHMPWTRMVIRLTYRGILVGALIYPVVYYLAAARRLALEKLKVERQERALLQIRTTQLEAIIAERTATLEKTIAELEQAQRQLAAGKDLQ</sequence>
<protein>
    <recommendedName>
        <fullName evidence="5">Histidine kinase</fullName>
    </recommendedName>
</protein>
<proteinExistence type="predicted"/>